<keyword evidence="4" id="KW-0813">Transport</keyword>
<dbReference type="OrthoDB" id="7481291at2759"/>
<evidence type="ECO:0000256" key="11">
    <source>
        <dbReference type="ARBA" id="ARBA00033150"/>
    </source>
</evidence>
<reference evidence="13" key="1">
    <citation type="submission" date="2020-06" db="EMBL/GenBank/DDBJ databases">
        <title>Genomes of multiple members of Pneumocystis genus reveal paths to human pathogen Pneumocystis jirovecii.</title>
        <authorList>
            <person name="Cisse O.H."/>
            <person name="Ma L."/>
            <person name="Dekker J."/>
            <person name="Khil P."/>
            <person name="Jo J."/>
            <person name="Brenchley J."/>
            <person name="Blair R."/>
            <person name="Pahar B."/>
            <person name="Chabe M."/>
            <person name="Van Rompay K.A."/>
            <person name="Keesler R."/>
            <person name="Sukura A."/>
            <person name="Hirsch V."/>
            <person name="Kutty G."/>
            <person name="Liu Y."/>
            <person name="Peng L."/>
            <person name="Chen J."/>
            <person name="Song J."/>
            <person name="Weissenbacher-Lang C."/>
            <person name="Xu J."/>
            <person name="Upham N.S."/>
            <person name="Stajich J.E."/>
            <person name="Cuomo C.A."/>
            <person name="Cushion M.T."/>
            <person name="Kovacs J.A."/>
        </authorList>
    </citation>
    <scope>NUCLEOTIDE SEQUENCE</scope>
    <source>
        <strain evidence="13">2A</strain>
    </source>
</reference>
<keyword evidence="5" id="KW-0653">Protein transport</keyword>
<evidence type="ECO:0000256" key="8">
    <source>
        <dbReference type="ARBA" id="ARBA00023128"/>
    </source>
</evidence>
<accession>A0A899G237</accession>
<dbReference type="GO" id="GO:0045041">
    <property type="term" value="P:protein import into mitochondrial intermembrane space"/>
    <property type="evidence" value="ECO:0007669"/>
    <property type="project" value="InterPro"/>
</dbReference>
<feature type="region of interest" description="Disordered" evidence="12">
    <location>
        <begin position="41"/>
        <end position="72"/>
    </location>
</feature>
<evidence type="ECO:0000256" key="10">
    <source>
        <dbReference type="ARBA" id="ARBA00023284"/>
    </source>
</evidence>
<dbReference type="PANTHER" id="PTHR21622:SF0">
    <property type="entry name" value="COILED-COIL-HELIX-COILED-COIL-HELIX DOMAIN CONTAINING 4"/>
    <property type="match status" value="1"/>
</dbReference>
<keyword evidence="9" id="KW-1015">Disulfide bond</keyword>
<dbReference type="GO" id="GO:0005743">
    <property type="term" value="C:mitochondrial inner membrane"/>
    <property type="evidence" value="ECO:0007669"/>
    <property type="project" value="UniProtKB-SubCell"/>
</dbReference>
<dbReference type="InterPro" id="IPR039289">
    <property type="entry name" value="CHCHD4"/>
</dbReference>
<evidence type="ECO:0000313" key="14">
    <source>
        <dbReference type="Proteomes" id="UP000663699"/>
    </source>
</evidence>
<evidence type="ECO:0000256" key="12">
    <source>
        <dbReference type="SAM" id="MobiDB-lite"/>
    </source>
</evidence>
<evidence type="ECO:0000256" key="3">
    <source>
        <dbReference type="ARBA" id="ARBA00013714"/>
    </source>
</evidence>
<keyword evidence="7" id="KW-0811">Translocation</keyword>
<proteinExistence type="predicted"/>
<evidence type="ECO:0000313" key="13">
    <source>
        <dbReference type="EMBL" id="QSL65529.1"/>
    </source>
</evidence>
<dbReference type="PROSITE" id="PS51808">
    <property type="entry name" value="CHCH"/>
    <property type="match status" value="1"/>
</dbReference>
<feature type="region of interest" description="Disordered" evidence="12">
    <location>
        <begin position="144"/>
        <end position="166"/>
    </location>
</feature>
<dbReference type="GO" id="GO:0005758">
    <property type="term" value="C:mitochondrial intermembrane space"/>
    <property type="evidence" value="ECO:0007669"/>
    <property type="project" value="TreeGrafter"/>
</dbReference>
<evidence type="ECO:0000256" key="6">
    <source>
        <dbReference type="ARBA" id="ARBA00023002"/>
    </source>
</evidence>
<evidence type="ECO:0000256" key="4">
    <source>
        <dbReference type="ARBA" id="ARBA00022448"/>
    </source>
</evidence>
<evidence type="ECO:0000256" key="1">
    <source>
        <dbReference type="ARBA" id="ARBA00001973"/>
    </source>
</evidence>
<keyword evidence="10" id="KW-0676">Redox-active center</keyword>
<evidence type="ECO:0000256" key="7">
    <source>
        <dbReference type="ARBA" id="ARBA00023010"/>
    </source>
</evidence>
<protein>
    <recommendedName>
        <fullName evidence="3">Mitochondrial intermembrane space import and assembly protein 40</fullName>
    </recommendedName>
    <alternativeName>
        <fullName evidence="11">Mitochondrial import inner membrane translocase TIM40</fullName>
    </alternativeName>
</protein>
<keyword evidence="8" id="KW-0496">Mitochondrion</keyword>
<feature type="compositionally biased region" description="Low complexity" evidence="12">
    <location>
        <begin position="45"/>
        <end position="69"/>
    </location>
</feature>
<dbReference type="PANTHER" id="PTHR21622">
    <property type="entry name" value="COILED-COIL-HELIX-COILED-COIL-HELIX DOMAIN CONTAINING 4"/>
    <property type="match status" value="1"/>
</dbReference>
<dbReference type="Proteomes" id="UP000663699">
    <property type="component" value="Chromosome 7"/>
</dbReference>
<dbReference type="GO" id="GO:0015035">
    <property type="term" value="F:protein-disulfide reductase activity"/>
    <property type="evidence" value="ECO:0007669"/>
    <property type="project" value="InterPro"/>
</dbReference>
<organism evidence="13 14">
    <name type="scientific">Pneumocystis wakefieldiae</name>
    <dbReference type="NCBI Taxonomy" id="38082"/>
    <lineage>
        <taxon>Eukaryota</taxon>
        <taxon>Fungi</taxon>
        <taxon>Dikarya</taxon>
        <taxon>Ascomycota</taxon>
        <taxon>Taphrinomycotina</taxon>
        <taxon>Pneumocystomycetes</taxon>
        <taxon>Pneumocystaceae</taxon>
        <taxon>Pneumocystis</taxon>
    </lineage>
</organism>
<dbReference type="AlphaFoldDB" id="A0A899G237"/>
<dbReference type="EMBL" id="CP054538">
    <property type="protein sequence ID" value="QSL65529.1"/>
    <property type="molecule type" value="Genomic_DNA"/>
</dbReference>
<dbReference type="Gene3D" id="1.10.287.2900">
    <property type="match status" value="1"/>
</dbReference>
<comment type="subcellular location">
    <subcellularLocation>
        <location evidence="2">Mitochondrion inner membrane</location>
        <topology evidence="2">Single-pass type II membrane protein</topology>
        <orientation evidence="2">Intermembrane side</orientation>
    </subcellularLocation>
</comment>
<feature type="compositionally biased region" description="Polar residues" evidence="12">
    <location>
        <begin position="154"/>
        <end position="166"/>
    </location>
</feature>
<keyword evidence="6" id="KW-0560">Oxidoreductase</keyword>
<keyword evidence="14" id="KW-1185">Reference proteome</keyword>
<evidence type="ECO:0000256" key="2">
    <source>
        <dbReference type="ARBA" id="ARBA00004164"/>
    </source>
</evidence>
<gene>
    <name evidence="13" type="ORF">MERGE_002842</name>
</gene>
<evidence type="ECO:0000256" key="9">
    <source>
        <dbReference type="ARBA" id="ARBA00023157"/>
    </source>
</evidence>
<sequence>MNHSTFFFKLQTHTFFKSFKILLCIPLITYSISPFIKADTDNETSENTNNNNNEISTISSSENNAEESAFNPETGEINWQDYGLSMSWRNIVAHGPCGEDFKDAFSCFVYSKEEPKGMECIKKFQAMQECFKKYPEIYNNEEINNEDDTKIIESNDTQESIKSSNT</sequence>
<name>A0A899G237_9ASCO</name>
<comment type="cofactor">
    <cofactor evidence="1">
        <name>Cu(2+)</name>
        <dbReference type="ChEBI" id="CHEBI:29036"/>
    </cofactor>
</comment>
<evidence type="ECO:0000256" key="5">
    <source>
        <dbReference type="ARBA" id="ARBA00022927"/>
    </source>
</evidence>